<comment type="caution">
    <text evidence="3">The sequence shown here is derived from an EMBL/GenBank/DDBJ whole genome shotgun (WGS) entry which is preliminary data.</text>
</comment>
<feature type="region of interest" description="Disordered" evidence="2">
    <location>
        <begin position="1"/>
        <end position="34"/>
    </location>
</feature>
<dbReference type="OrthoDB" id="5594612at2759"/>
<feature type="region of interest" description="Disordered" evidence="2">
    <location>
        <begin position="291"/>
        <end position="462"/>
    </location>
</feature>
<accession>A0A066VYB0</accession>
<reference evidence="3 4" key="1">
    <citation type="submission" date="2014-05" db="EMBL/GenBank/DDBJ databases">
        <title>Draft genome sequence of a rare smut relative, Tilletiaria anomala UBC 951.</title>
        <authorList>
            <consortium name="DOE Joint Genome Institute"/>
            <person name="Toome M."/>
            <person name="Kuo A."/>
            <person name="Henrissat B."/>
            <person name="Lipzen A."/>
            <person name="Tritt A."/>
            <person name="Yoshinaga Y."/>
            <person name="Zane M."/>
            <person name="Barry K."/>
            <person name="Grigoriev I.V."/>
            <person name="Spatafora J.W."/>
            <person name="Aimea M.C."/>
        </authorList>
    </citation>
    <scope>NUCLEOTIDE SEQUENCE [LARGE SCALE GENOMIC DNA]</scope>
    <source>
        <strain evidence="3 4">UBC 951</strain>
    </source>
</reference>
<feature type="compositionally biased region" description="Gly residues" evidence="2">
    <location>
        <begin position="295"/>
        <end position="304"/>
    </location>
</feature>
<evidence type="ECO:0008006" key="5">
    <source>
        <dbReference type="Google" id="ProtNLM"/>
    </source>
</evidence>
<feature type="compositionally biased region" description="Polar residues" evidence="2">
    <location>
        <begin position="348"/>
        <end position="366"/>
    </location>
</feature>
<evidence type="ECO:0000313" key="4">
    <source>
        <dbReference type="Proteomes" id="UP000027361"/>
    </source>
</evidence>
<feature type="coiled-coil region" evidence="1">
    <location>
        <begin position="189"/>
        <end position="223"/>
    </location>
</feature>
<evidence type="ECO:0000256" key="1">
    <source>
        <dbReference type="SAM" id="Coils"/>
    </source>
</evidence>
<dbReference type="AlphaFoldDB" id="A0A066VYB0"/>
<keyword evidence="4" id="KW-1185">Reference proteome</keyword>
<feature type="compositionally biased region" description="Basic and acidic residues" evidence="2">
    <location>
        <begin position="393"/>
        <end position="403"/>
    </location>
</feature>
<dbReference type="GeneID" id="25262943"/>
<dbReference type="HOGENOM" id="CLU_029202_0_0_1"/>
<feature type="compositionally biased region" description="Low complexity" evidence="2">
    <location>
        <begin position="493"/>
        <end position="504"/>
    </location>
</feature>
<feature type="compositionally biased region" description="Polar residues" evidence="2">
    <location>
        <begin position="374"/>
        <end position="389"/>
    </location>
</feature>
<dbReference type="InterPro" id="IPR037470">
    <property type="entry name" value="IVY1"/>
</dbReference>
<dbReference type="Gene3D" id="1.20.1270.60">
    <property type="entry name" value="Arfaptin homology (AH) domain/BAR domain"/>
    <property type="match status" value="1"/>
</dbReference>
<evidence type="ECO:0000313" key="3">
    <source>
        <dbReference type="EMBL" id="KDN43794.1"/>
    </source>
</evidence>
<feature type="region of interest" description="Disordered" evidence="2">
    <location>
        <begin position="482"/>
        <end position="562"/>
    </location>
</feature>
<feature type="compositionally biased region" description="Low complexity" evidence="2">
    <location>
        <begin position="543"/>
        <end position="553"/>
    </location>
</feature>
<dbReference type="GO" id="GO:0005543">
    <property type="term" value="F:phospholipid binding"/>
    <property type="evidence" value="ECO:0007669"/>
    <property type="project" value="InterPro"/>
</dbReference>
<sequence length="562" mass="58922">MPATRSVRSFAASHQGHGHVHGGNGPPSPTLTATTRASLDFPYRPAVLVTRADLRASVQAYERVLGACKAYTNSMLVLSHASADLASALQECSKVKGAHEQADKLQACGGLHFLISNYSQVLADSFWKDFQIPLLESFDAYRQACNERQLLHEKQILEKSRMLKETEARNMKLGSKGGRGKGAEGGRDLNSFRRALAELQRQVDELDELKADYYNEVLESEQEMWEFIQSKVTHLVRSQLEIYDRISSKGLSDPVLEPLLASIPDPFDSYGPPKSEDQIFSILPPTSLLGASASGSGGAGGSHTGSGAVTPARLVGAGGPPEEELGISKDGSAARDDVADPAGAEPSTLANGVNGTALHSSPTSTVAAAGPDTNAGTSGESVKRSNSLFGTLRYEDGRRKGDGSGENDDEEDDGFLASSTSSTSRKSSSNGNSGTCASNGTTNEPAPAAQRERNKHPLSIIQEDAPASAVVSAILPSAPAALAPDKECHSKTASAGSAAAAASAVDKEKHTKVQETTEEGDDEGKEEGKEEGNEEGNEEPVVAATASADTSTSEQQGDADLE</sequence>
<feature type="compositionally biased region" description="Acidic residues" evidence="2">
    <location>
        <begin position="516"/>
        <end position="525"/>
    </location>
</feature>
<dbReference type="PANTHER" id="PTHR38407">
    <property type="entry name" value="PROTEIN IVY1"/>
    <property type="match status" value="1"/>
</dbReference>
<dbReference type="SUPFAM" id="SSF103657">
    <property type="entry name" value="BAR/IMD domain-like"/>
    <property type="match status" value="1"/>
</dbReference>
<dbReference type="STRING" id="1037660.A0A066VYB0"/>
<dbReference type="InParanoid" id="A0A066VYB0"/>
<organism evidence="3 4">
    <name type="scientific">Tilletiaria anomala (strain ATCC 24038 / CBS 436.72 / UBC 951)</name>
    <dbReference type="NCBI Taxonomy" id="1037660"/>
    <lineage>
        <taxon>Eukaryota</taxon>
        <taxon>Fungi</taxon>
        <taxon>Dikarya</taxon>
        <taxon>Basidiomycota</taxon>
        <taxon>Ustilaginomycotina</taxon>
        <taxon>Exobasidiomycetes</taxon>
        <taxon>Georgefischeriales</taxon>
        <taxon>Tilletiariaceae</taxon>
        <taxon>Tilletiaria</taxon>
    </lineage>
</organism>
<dbReference type="Proteomes" id="UP000027361">
    <property type="component" value="Unassembled WGS sequence"/>
</dbReference>
<dbReference type="EMBL" id="JMSN01000058">
    <property type="protein sequence ID" value="KDN43794.1"/>
    <property type="molecule type" value="Genomic_DNA"/>
</dbReference>
<feature type="compositionally biased region" description="Basic and acidic residues" evidence="2">
    <location>
        <begin position="505"/>
        <end position="515"/>
    </location>
</feature>
<evidence type="ECO:0000256" key="2">
    <source>
        <dbReference type="SAM" id="MobiDB-lite"/>
    </source>
</evidence>
<name>A0A066VYB0_TILAU</name>
<dbReference type="OMA" id="CDTFWKD"/>
<dbReference type="CDD" id="cd07307">
    <property type="entry name" value="BAR"/>
    <property type="match status" value="1"/>
</dbReference>
<dbReference type="PANTHER" id="PTHR38407:SF1">
    <property type="entry name" value="PROTEIN IVY1"/>
    <property type="match status" value="1"/>
</dbReference>
<proteinExistence type="predicted"/>
<dbReference type="RefSeq" id="XP_013242509.1">
    <property type="nucleotide sequence ID" value="XM_013387055.1"/>
</dbReference>
<feature type="compositionally biased region" description="Low complexity" evidence="2">
    <location>
        <begin position="418"/>
        <end position="435"/>
    </location>
</feature>
<dbReference type="InterPro" id="IPR027267">
    <property type="entry name" value="AH/BAR_dom_sf"/>
</dbReference>
<gene>
    <name evidence="3" type="ORF">K437DRAFT_237021</name>
</gene>
<protein>
    <recommendedName>
        <fullName evidence="5">IMD domain-containing protein</fullName>
    </recommendedName>
</protein>
<feature type="compositionally biased region" description="Acidic residues" evidence="2">
    <location>
        <begin position="405"/>
        <end position="414"/>
    </location>
</feature>
<keyword evidence="1" id="KW-0175">Coiled coil</keyword>
<dbReference type="GO" id="GO:0000329">
    <property type="term" value="C:fungal-type vacuole membrane"/>
    <property type="evidence" value="ECO:0007669"/>
    <property type="project" value="InterPro"/>
</dbReference>
<dbReference type="GO" id="GO:0042144">
    <property type="term" value="P:vacuole fusion, non-autophagic"/>
    <property type="evidence" value="ECO:0007669"/>
    <property type="project" value="InterPro"/>
</dbReference>